<feature type="signal peptide" evidence="7">
    <location>
        <begin position="1"/>
        <end position="23"/>
    </location>
</feature>
<evidence type="ECO:0000313" key="10">
    <source>
        <dbReference type="Proteomes" id="UP000216825"/>
    </source>
</evidence>
<gene>
    <name evidence="9" type="primary">tmpC</name>
    <name evidence="9" type="ORF">CIB50_0001309</name>
</gene>
<evidence type="ECO:0000313" key="9">
    <source>
        <dbReference type="EMBL" id="QMS56597.1"/>
    </source>
</evidence>
<reference evidence="9 10" key="2">
    <citation type="submission" date="2020-07" db="EMBL/GenBank/DDBJ databases">
        <title>Genome of starter culture bacteria Kocuria salsicia reveals its technological properties and safety for usage in meat industry.</title>
        <authorList>
            <person name="Michael M."/>
            <person name="Konstantin K."/>
            <person name="Evgenii K."/>
            <person name="Galina S."/>
            <person name="Oksana K."/>
            <person name="Andrei L."/>
        </authorList>
    </citation>
    <scope>NUCLEOTIDE SEQUENCE [LARGE SCALE GENOMIC DNA]</scope>
    <source>
        <strain evidence="9 10">80</strain>
    </source>
</reference>
<dbReference type="CDD" id="cd06354">
    <property type="entry name" value="PBP1_PrnA-like"/>
    <property type="match status" value="1"/>
</dbReference>
<dbReference type="SUPFAM" id="SSF53822">
    <property type="entry name" value="Periplasmic binding protein-like I"/>
    <property type="match status" value="1"/>
</dbReference>
<dbReference type="Pfam" id="PF02608">
    <property type="entry name" value="Bmp"/>
    <property type="match status" value="1"/>
</dbReference>
<dbReference type="Gene3D" id="3.40.50.2300">
    <property type="match status" value="2"/>
</dbReference>
<accession>A0A7D7Q3F0</accession>
<evidence type="ECO:0000256" key="5">
    <source>
        <dbReference type="ARBA" id="ARBA00023136"/>
    </source>
</evidence>
<comment type="similarity">
    <text evidence="2">Belongs to the BMP lipoprotein family.</text>
</comment>
<dbReference type="GO" id="GO:0005886">
    <property type="term" value="C:plasma membrane"/>
    <property type="evidence" value="ECO:0007669"/>
    <property type="project" value="UniProtKB-SubCell"/>
</dbReference>
<protein>
    <submittedName>
        <fullName evidence="9">Membrane lipoprotein TmpC</fullName>
    </submittedName>
</protein>
<keyword evidence="3" id="KW-1003">Cell membrane</keyword>
<dbReference type="PANTHER" id="PTHR34296">
    <property type="entry name" value="TRANSCRIPTIONAL ACTIVATOR PROTEIN MED"/>
    <property type="match status" value="1"/>
</dbReference>
<dbReference type="InterPro" id="IPR003760">
    <property type="entry name" value="PnrA-like"/>
</dbReference>
<dbReference type="PROSITE" id="PS51257">
    <property type="entry name" value="PROKAR_LIPOPROTEIN"/>
    <property type="match status" value="1"/>
</dbReference>
<keyword evidence="5" id="KW-0472">Membrane</keyword>
<sequence length="363" mass="38263">MTTRRFRALGALGLAGVTGLVLAGCGSAPDSSGGSSQQASDFKGCIVSDDGGFQDRSFNQSSYEGLKAAEEHKGIQVSQAESQSETEFEPNLTSMTQQGCNLTVSVGFLLADTTKKVAAANPDKHFAIVDDNSITADNVKPIVYNTAEAAFLAGYLAAGTTRTGKVATYGGMDIPTVTVFMDGFADGVKYYNEKNKKDVKVLGWNKDSQNGTFLSSFQDSSKAKTVTQNLIGDGADVVLPVAGQAAQGTVDAVSEANKGGDEVRLIWPDTDGYESLDSGKEYVLTSVLKEMSKSVEEVVTQAADGTFDHTQYVGTLENGGVGLAPYHDQEDAVGEDLDKQVQQLKQDVIDGKVTVESKSAPKS</sequence>
<dbReference type="InterPro" id="IPR028082">
    <property type="entry name" value="Peripla_BP_I"/>
</dbReference>
<name>A0A7D7Q3F0_KOCVA</name>
<proteinExistence type="inferred from homology"/>
<keyword evidence="4 7" id="KW-0732">Signal</keyword>
<keyword evidence="6 9" id="KW-0449">Lipoprotein</keyword>
<reference evidence="10" key="1">
    <citation type="submission" date="2017-08" db="EMBL/GenBank/DDBJ databases">
        <title>Draft Genome Sequence of Kocuria varians 80.</title>
        <authorList>
            <person name="Minaev M."/>
            <person name="Kurbakov K.A."/>
            <person name="Solodovnikova G.I."/>
            <person name="Kuznetsova O.A."/>
            <person name="Lisitsyn A.B."/>
        </authorList>
    </citation>
    <scope>NUCLEOTIDE SEQUENCE [LARGE SCALE GENOMIC DNA]</scope>
    <source>
        <strain evidence="10">80</strain>
    </source>
</reference>
<dbReference type="AlphaFoldDB" id="A0A7D7Q3F0"/>
<dbReference type="Proteomes" id="UP000216825">
    <property type="component" value="Chromosome"/>
</dbReference>
<dbReference type="PANTHER" id="PTHR34296:SF2">
    <property type="entry name" value="ABC TRANSPORTER GUANOSINE-BINDING PROTEIN NUPN"/>
    <property type="match status" value="1"/>
</dbReference>
<feature type="chain" id="PRO_5028393584" evidence="7">
    <location>
        <begin position="24"/>
        <end position="363"/>
    </location>
</feature>
<evidence type="ECO:0000256" key="3">
    <source>
        <dbReference type="ARBA" id="ARBA00022475"/>
    </source>
</evidence>
<evidence type="ECO:0000256" key="7">
    <source>
        <dbReference type="SAM" id="SignalP"/>
    </source>
</evidence>
<evidence type="ECO:0000256" key="4">
    <source>
        <dbReference type="ARBA" id="ARBA00022729"/>
    </source>
</evidence>
<keyword evidence="10" id="KW-1185">Reference proteome</keyword>
<evidence type="ECO:0000256" key="6">
    <source>
        <dbReference type="ARBA" id="ARBA00023288"/>
    </source>
</evidence>
<evidence type="ECO:0000256" key="1">
    <source>
        <dbReference type="ARBA" id="ARBA00004193"/>
    </source>
</evidence>
<dbReference type="EMBL" id="CP059343">
    <property type="protein sequence ID" value="QMS56597.1"/>
    <property type="molecule type" value="Genomic_DNA"/>
</dbReference>
<evidence type="ECO:0000256" key="2">
    <source>
        <dbReference type="ARBA" id="ARBA00008610"/>
    </source>
</evidence>
<organism evidence="9 10">
    <name type="scientific">Kocuria varians</name>
    <name type="common">Micrococcus varians</name>
    <dbReference type="NCBI Taxonomy" id="1272"/>
    <lineage>
        <taxon>Bacteria</taxon>
        <taxon>Bacillati</taxon>
        <taxon>Actinomycetota</taxon>
        <taxon>Actinomycetes</taxon>
        <taxon>Micrococcales</taxon>
        <taxon>Micrococcaceae</taxon>
        <taxon>Kocuria</taxon>
    </lineage>
</organism>
<dbReference type="KEGG" id="kvr:CIB50_0001309"/>
<comment type="subcellular location">
    <subcellularLocation>
        <location evidence="1">Cell membrane</location>
        <topology evidence="1">Lipid-anchor</topology>
    </subcellularLocation>
</comment>
<feature type="domain" description="ABC transporter substrate-binding protein PnrA-like" evidence="8">
    <location>
        <begin position="47"/>
        <end position="356"/>
    </location>
</feature>
<evidence type="ECO:0000259" key="8">
    <source>
        <dbReference type="Pfam" id="PF02608"/>
    </source>
</evidence>
<dbReference type="RefSeq" id="WP_094393561.1">
    <property type="nucleotide sequence ID" value="NZ_CP059343.1"/>
</dbReference>
<dbReference type="InterPro" id="IPR050957">
    <property type="entry name" value="BMP_lipoprotein"/>
</dbReference>